<protein>
    <recommendedName>
        <fullName evidence="3">rRNA adenine N(6)-methyltransferase</fullName>
    </recommendedName>
</protein>
<dbReference type="EMBL" id="KB446564">
    <property type="protein sequence ID" value="EME77997.1"/>
    <property type="molecule type" value="Genomic_DNA"/>
</dbReference>
<name>M3AKJ8_PSEFD</name>
<dbReference type="Gene3D" id="1.10.8.100">
    <property type="entry name" value="Ribosomal RNA adenine dimethylase-like, domain 2"/>
    <property type="match status" value="1"/>
</dbReference>
<dbReference type="KEGG" id="pfj:MYCFIDRAFT_179452"/>
<dbReference type="Proteomes" id="UP000016932">
    <property type="component" value="Unassembled WGS sequence"/>
</dbReference>
<evidence type="ECO:0000313" key="2">
    <source>
        <dbReference type="Proteomes" id="UP000016932"/>
    </source>
</evidence>
<proteinExistence type="predicted"/>
<gene>
    <name evidence="1" type="ORF">MYCFIDRAFT_179452</name>
</gene>
<dbReference type="AlphaFoldDB" id="M3AKJ8"/>
<reference evidence="1 2" key="1">
    <citation type="journal article" date="2012" name="PLoS Pathog.">
        <title>Diverse lifestyles and strategies of plant pathogenesis encoded in the genomes of eighteen Dothideomycetes fungi.</title>
        <authorList>
            <person name="Ohm R.A."/>
            <person name="Feau N."/>
            <person name="Henrissat B."/>
            <person name="Schoch C.L."/>
            <person name="Horwitz B.A."/>
            <person name="Barry K.W."/>
            <person name="Condon B.J."/>
            <person name="Copeland A.C."/>
            <person name="Dhillon B."/>
            <person name="Glaser F."/>
            <person name="Hesse C.N."/>
            <person name="Kosti I."/>
            <person name="LaButti K."/>
            <person name="Lindquist E.A."/>
            <person name="Lucas S."/>
            <person name="Salamov A.A."/>
            <person name="Bradshaw R.E."/>
            <person name="Ciuffetti L."/>
            <person name="Hamelin R.C."/>
            <person name="Kema G.H.J."/>
            <person name="Lawrence C."/>
            <person name="Scott J.A."/>
            <person name="Spatafora J.W."/>
            <person name="Turgeon B.G."/>
            <person name="de Wit P.J.G.M."/>
            <person name="Zhong S."/>
            <person name="Goodwin S.B."/>
            <person name="Grigoriev I.V."/>
        </authorList>
    </citation>
    <scope>NUCLEOTIDE SEQUENCE [LARGE SCALE GENOMIC DNA]</scope>
    <source>
        <strain evidence="1 2">CIRAD86</strain>
    </source>
</reference>
<dbReference type="VEuPathDB" id="FungiDB:MYCFIDRAFT_179452"/>
<accession>M3AKJ8</accession>
<organism evidence="1 2">
    <name type="scientific">Pseudocercospora fijiensis (strain CIRAD86)</name>
    <name type="common">Black leaf streak disease fungus</name>
    <name type="synonym">Mycosphaerella fijiensis</name>
    <dbReference type="NCBI Taxonomy" id="383855"/>
    <lineage>
        <taxon>Eukaryota</taxon>
        <taxon>Fungi</taxon>
        <taxon>Dikarya</taxon>
        <taxon>Ascomycota</taxon>
        <taxon>Pezizomycotina</taxon>
        <taxon>Dothideomycetes</taxon>
        <taxon>Dothideomycetidae</taxon>
        <taxon>Mycosphaerellales</taxon>
        <taxon>Mycosphaerellaceae</taxon>
        <taxon>Pseudocercospora</taxon>
    </lineage>
</organism>
<evidence type="ECO:0008006" key="3">
    <source>
        <dbReference type="Google" id="ProtNLM"/>
    </source>
</evidence>
<dbReference type="GeneID" id="19334127"/>
<evidence type="ECO:0000313" key="1">
    <source>
        <dbReference type="EMBL" id="EME77997.1"/>
    </source>
</evidence>
<sequence length="722" mass="81320">MGTKAIKKVVDAKKSLSERLSHAFPAAGGKRPARSARIYRADVVIDMDQDQHGMAWHGALTLRSDDVIKYIAPTLEPYKGCTIVDINPGSCLWSDKLHQFLKPKRHILMEPDEEYIEPFVRPLLNKRGSTYVHTNLSGVNSRDYIQNWNDIFTSGSFIGRNRLAQNDPNLRRVDTSLLITGSLVRRNDLFWGAKGSQLSLSNVTWLSLQNRIFHQAGLVRMLWWVAELDKIAFLPHLSNYKHFASASLGLSCTTDEVVAIKSSRSYKADSSALGMRSRYSGIAAESSARVQERMADRGINVPEGRELHQLEQIKKHATNQWRSPLAVEYQTLPEFEAEFCKLHEAVEKYIAIKCGRRITVSHRPALQSLVDSIKYPQVYGAISECPSSATTRRTPGVAGRPGPKVFEGVPAAELRKVLWADFTLQMINLEVHYKVLEENGVDVSALKPRLASLLQQIDETIGWISNVQVTGDASRLWEDIIDFAAPNPILIADRRQYEPLQAKPEDFHPAANLCLLDITPKELDMAVPGVADRAEVVTICSYLLKFMFSFKNRSLTSVLERIAPNAAKDLIPMVPAITDPRRGGRLDPANLKVRQLTDEMMEGLAKAWVEWPFKPETHEMAIEMFDEAQGILRRTSDEALTPEAQKLFILLLLFSLMLRYLPPARYDFTHTAATFYVLVHFKTITSEPPIKTLRASPPFLDSRLLVRLPRCLRKILSSSCLA</sequence>
<dbReference type="RefSeq" id="XP_007931722.1">
    <property type="nucleotide sequence ID" value="XM_007933531.1"/>
</dbReference>
<dbReference type="InterPro" id="IPR023165">
    <property type="entry name" value="rRNA_Ade_diMease-like_C"/>
</dbReference>
<dbReference type="eggNOG" id="ENOG502QY7G">
    <property type="taxonomic scope" value="Eukaryota"/>
</dbReference>
<dbReference type="HOGENOM" id="CLU_014537_1_0_1"/>
<dbReference type="InterPro" id="IPR029063">
    <property type="entry name" value="SAM-dependent_MTases_sf"/>
</dbReference>
<dbReference type="OrthoDB" id="16079at2759"/>
<dbReference type="Gene3D" id="3.40.50.150">
    <property type="entry name" value="Vaccinia Virus protein VP39"/>
    <property type="match status" value="1"/>
</dbReference>
<keyword evidence="2" id="KW-1185">Reference proteome</keyword>
<dbReference type="SUPFAM" id="SSF53335">
    <property type="entry name" value="S-adenosyl-L-methionine-dependent methyltransferases"/>
    <property type="match status" value="1"/>
</dbReference>